<protein>
    <submittedName>
        <fullName evidence="4">FAD-binding oxidoreductase</fullName>
    </submittedName>
</protein>
<dbReference type="InterPro" id="IPR006076">
    <property type="entry name" value="FAD-dep_OxRdtase"/>
</dbReference>
<gene>
    <name evidence="4" type="ORF">IED13_06215</name>
</gene>
<evidence type="ECO:0000313" key="4">
    <source>
        <dbReference type="EMBL" id="MBD3845283.1"/>
    </source>
</evidence>
<evidence type="ECO:0000313" key="5">
    <source>
        <dbReference type="Proteomes" id="UP000619295"/>
    </source>
</evidence>
<dbReference type="GO" id="GO:0055130">
    <property type="term" value="P:D-alanine catabolic process"/>
    <property type="evidence" value="ECO:0007669"/>
    <property type="project" value="TreeGrafter"/>
</dbReference>
<dbReference type="GO" id="GO:0008718">
    <property type="term" value="F:D-amino-acid dehydrogenase activity"/>
    <property type="evidence" value="ECO:0007669"/>
    <property type="project" value="TreeGrafter"/>
</dbReference>
<dbReference type="AlphaFoldDB" id="A0A927E5R8"/>
<dbReference type="InterPro" id="IPR036188">
    <property type="entry name" value="FAD/NAD-bd_sf"/>
</dbReference>
<evidence type="ECO:0000259" key="3">
    <source>
        <dbReference type="Pfam" id="PF01266"/>
    </source>
</evidence>
<sequence length="440" mass="47442">MGITIETIEPDPSLPAASDVVVIGGGIIGITTALFLAREGISVTVCEKGEVGHEQSGRNWGWVRIMGRDPGEIPLGLESMRLWSEMDRLVGGDTGFTRSGIVYVADTPAKLAEHEAWLDHAKSYQLDSRLLSTREIDAVLPGGKRAFAGALFTPSDARAEPQKAVPAMARALRRHGGTVLTRCAVRGIETAAGRVSGVVTERGPIACQRVVLAGGAWSRLFLGNLGIDLPALKILGSVFRTEPLDGPPVHAVGASDFAFRKRQDGGYTIAHRGASVAEIVPDSFRLLFDFLPSLVKQRHELRLSLGHRFLDEARTPRRWSLDAETPFERMRILDPKPSEAILQEAQRNLTAAFPTFAGLKVKESWGGLIDATPDGVPVIGEVPRLPGFFIASGFSGHGFGIGPGAGRLTADLVSGRTPMIDPKPFRLERFARLERTTRVG</sequence>
<name>A0A927E5R8_9HYPH</name>
<dbReference type="PANTHER" id="PTHR13847">
    <property type="entry name" value="SARCOSINE DEHYDROGENASE-RELATED"/>
    <property type="match status" value="1"/>
</dbReference>
<dbReference type="Proteomes" id="UP000619295">
    <property type="component" value="Unassembled WGS sequence"/>
</dbReference>
<reference evidence="4" key="1">
    <citation type="submission" date="2020-09" db="EMBL/GenBank/DDBJ databases">
        <title>Bosea spartocytisi sp. nov. a root nodule endophyte of Spartocytisus supranubius in the high mountain ecosystem fo the Teide National Park (Canary Islands, Spain).</title>
        <authorList>
            <person name="Pulido-Suarez L."/>
            <person name="Peix A."/>
            <person name="Igual J.M."/>
            <person name="Socas-Perez N."/>
            <person name="Velazquez E."/>
            <person name="Flores-Felix J.D."/>
            <person name="Leon-Barrios M."/>
        </authorList>
    </citation>
    <scope>NUCLEOTIDE SEQUENCE</scope>
    <source>
        <strain evidence="4">SSUT16</strain>
    </source>
</reference>
<comment type="similarity">
    <text evidence="1">Belongs to the DadA oxidoreductase family.</text>
</comment>
<proteinExistence type="inferred from homology"/>
<dbReference type="EMBL" id="JACXWY010000003">
    <property type="protein sequence ID" value="MBD3845283.1"/>
    <property type="molecule type" value="Genomic_DNA"/>
</dbReference>
<dbReference type="SUPFAM" id="SSF51905">
    <property type="entry name" value="FAD/NAD(P)-binding domain"/>
    <property type="match status" value="1"/>
</dbReference>
<comment type="caution">
    <text evidence="4">The sequence shown here is derived from an EMBL/GenBank/DDBJ whole genome shotgun (WGS) entry which is preliminary data.</text>
</comment>
<organism evidence="4 5">
    <name type="scientific">Bosea spartocytisi</name>
    <dbReference type="NCBI Taxonomy" id="2773451"/>
    <lineage>
        <taxon>Bacteria</taxon>
        <taxon>Pseudomonadati</taxon>
        <taxon>Pseudomonadota</taxon>
        <taxon>Alphaproteobacteria</taxon>
        <taxon>Hyphomicrobiales</taxon>
        <taxon>Boseaceae</taxon>
        <taxon>Bosea</taxon>
    </lineage>
</organism>
<evidence type="ECO:0000256" key="2">
    <source>
        <dbReference type="ARBA" id="ARBA00023002"/>
    </source>
</evidence>
<dbReference type="GO" id="GO:0005737">
    <property type="term" value="C:cytoplasm"/>
    <property type="evidence" value="ECO:0007669"/>
    <property type="project" value="TreeGrafter"/>
</dbReference>
<dbReference type="GO" id="GO:0005886">
    <property type="term" value="C:plasma membrane"/>
    <property type="evidence" value="ECO:0007669"/>
    <property type="project" value="TreeGrafter"/>
</dbReference>
<accession>A0A927E5R8</accession>
<dbReference type="Gene3D" id="3.30.9.10">
    <property type="entry name" value="D-Amino Acid Oxidase, subunit A, domain 2"/>
    <property type="match status" value="1"/>
</dbReference>
<evidence type="ECO:0000256" key="1">
    <source>
        <dbReference type="ARBA" id="ARBA00009410"/>
    </source>
</evidence>
<keyword evidence="2" id="KW-0560">Oxidoreductase</keyword>
<dbReference type="PANTHER" id="PTHR13847:SF280">
    <property type="entry name" value="D-AMINO ACID DEHYDROGENASE"/>
    <property type="match status" value="1"/>
</dbReference>
<dbReference type="Gene3D" id="3.50.50.60">
    <property type="entry name" value="FAD/NAD(P)-binding domain"/>
    <property type="match status" value="1"/>
</dbReference>
<keyword evidence="5" id="KW-1185">Reference proteome</keyword>
<feature type="domain" description="FAD dependent oxidoreductase" evidence="3">
    <location>
        <begin position="19"/>
        <end position="412"/>
    </location>
</feature>
<dbReference type="Pfam" id="PF01266">
    <property type="entry name" value="DAO"/>
    <property type="match status" value="1"/>
</dbReference>